<dbReference type="PANTHER" id="PTHR34438">
    <property type="entry name" value="SI:DKEY-97L20.6"/>
    <property type="match status" value="1"/>
</dbReference>
<reference evidence="2" key="1">
    <citation type="submission" date="2025-08" db="UniProtKB">
        <authorList>
            <consortium name="Ensembl"/>
        </authorList>
    </citation>
    <scope>IDENTIFICATION</scope>
</reference>
<keyword evidence="3" id="KW-1185">Reference proteome</keyword>
<feature type="region of interest" description="Disordered" evidence="1">
    <location>
        <begin position="281"/>
        <end position="337"/>
    </location>
</feature>
<name>A0A8C3X214_9CETA</name>
<accession>A0A8C3X214</accession>
<feature type="region of interest" description="Disordered" evidence="1">
    <location>
        <begin position="444"/>
        <end position="476"/>
    </location>
</feature>
<proteinExistence type="predicted"/>
<feature type="region of interest" description="Disordered" evidence="1">
    <location>
        <begin position="1"/>
        <end position="32"/>
    </location>
</feature>
<dbReference type="GeneTree" id="ENSGT00390000014979"/>
<feature type="compositionally biased region" description="Low complexity" evidence="1">
    <location>
        <begin position="298"/>
        <end position="319"/>
    </location>
</feature>
<evidence type="ECO:0000256" key="1">
    <source>
        <dbReference type="SAM" id="MobiDB-lite"/>
    </source>
</evidence>
<feature type="region of interest" description="Disordered" evidence="1">
    <location>
        <begin position="147"/>
        <end position="211"/>
    </location>
</feature>
<feature type="region of interest" description="Disordered" evidence="1">
    <location>
        <begin position="378"/>
        <end position="399"/>
    </location>
</feature>
<dbReference type="Proteomes" id="UP000694540">
    <property type="component" value="Unplaced"/>
</dbReference>
<dbReference type="AlphaFoldDB" id="A0A8C3X214"/>
<dbReference type="InterPro" id="IPR028042">
    <property type="entry name" value="DUF4639"/>
</dbReference>
<evidence type="ECO:0000313" key="3">
    <source>
        <dbReference type="Proteomes" id="UP000694540"/>
    </source>
</evidence>
<organism evidence="2 3">
    <name type="scientific">Catagonus wagneri</name>
    <name type="common">Chacoan peccary</name>
    <dbReference type="NCBI Taxonomy" id="51154"/>
    <lineage>
        <taxon>Eukaryota</taxon>
        <taxon>Metazoa</taxon>
        <taxon>Chordata</taxon>
        <taxon>Craniata</taxon>
        <taxon>Vertebrata</taxon>
        <taxon>Euteleostomi</taxon>
        <taxon>Mammalia</taxon>
        <taxon>Eutheria</taxon>
        <taxon>Laurasiatheria</taxon>
        <taxon>Artiodactyla</taxon>
        <taxon>Suina</taxon>
        <taxon>Tayassuidae</taxon>
        <taxon>Catagonus</taxon>
    </lineage>
</organism>
<gene>
    <name evidence="2" type="primary">C2orf81</name>
</gene>
<dbReference type="Ensembl" id="ENSCWAT00000024031.1">
    <property type="protein sequence ID" value="ENSCWAP00000022155.1"/>
    <property type="gene ID" value="ENSCWAG00000016904.1"/>
</dbReference>
<evidence type="ECO:0000313" key="2">
    <source>
        <dbReference type="Ensembl" id="ENSCWAP00000022155.1"/>
    </source>
</evidence>
<dbReference type="PANTHER" id="PTHR34438:SF1">
    <property type="entry name" value="CHROMOSOME 2 OPEN READING FRAME 81"/>
    <property type="match status" value="1"/>
</dbReference>
<dbReference type="Pfam" id="PF15479">
    <property type="entry name" value="DUF4639"/>
    <property type="match status" value="1"/>
</dbReference>
<feature type="compositionally biased region" description="Basic and acidic residues" evidence="1">
    <location>
        <begin position="1"/>
        <end position="23"/>
    </location>
</feature>
<protein>
    <submittedName>
        <fullName evidence="2">Chromosome 2 open reading frame 81</fullName>
    </submittedName>
</protein>
<feature type="compositionally biased region" description="Polar residues" evidence="1">
    <location>
        <begin position="550"/>
        <end position="561"/>
    </location>
</feature>
<feature type="compositionally biased region" description="Basic and acidic residues" evidence="1">
    <location>
        <begin position="283"/>
        <end position="295"/>
    </location>
</feature>
<feature type="region of interest" description="Disordered" evidence="1">
    <location>
        <begin position="550"/>
        <end position="582"/>
    </location>
</feature>
<sequence length="582" mass="62694">MAHEGSRQARDRGMTRSKAEKARPPTVPVPQVDIVPGRLTEAEWMALSALEEGEEVVGDILADLLARVMASAFEVYLTQQCIPFTISQAREAMLQITEWRFLARDEGESAVAEDPTWGEDEEPSACTTDAWAQGSVPVLHAPTSVGLEETFPGEDRGSVDQIPLGRSWVDTGSQEPMEPWEHRPPEQRVAPGPSPTPELLKETGPRGPLEELEGQARGHLSSAGSLNLSSQLSAEMAVAGSPHLSLQLDGVASPQGSVEKAQPFSSQFSLENLYCCTPQAHAAGDRPELKKEEVPRISSSGSVSGTSAGGLSTLSSSSGFQSQQPWRPDAWPSSLHCRTGPRAAMARLDPARLPRLWVRPLAEVLVPDSEMRRQKAYRGRLQGEKTEAPAGRQASGPNVRVSPSVFHPLPPGVPFRALAPGPRLQFPTLSSGLPSPGFGSKLPFPSSGLRFPTTHSALPDVAQSPSPKQWPGAKWPSGWEGEAELLGELWAGRTRVPPQGLDPGYQESQDPHKWPHPAPQVLQATSQVMWKPALLPEALKLAPGVSMWNPTTQELLSSAEPQQEDKKGGTSPPIHTDAPEPR</sequence>
<reference evidence="2" key="2">
    <citation type="submission" date="2025-09" db="UniProtKB">
        <authorList>
            <consortium name="Ensembl"/>
        </authorList>
    </citation>
    <scope>IDENTIFICATION</scope>
</reference>
<feature type="region of interest" description="Disordered" evidence="1">
    <location>
        <begin position="494"/>
        <end position="518"/>
    </location>
</feature>